<evidence type="ECO:0000313" key="3">
    <source>
        <dbReference type="Proteomes" id="UP001626550"/>
    </source>
</evidence>
<feature type="compositionally biased region" description="Low complexity" evidence="1">
    <location>
        <begin position="29"/>
        <end position="42"/>
    </location>
</feature>
<gene>
    <name evidence="2" type="ORF">Ciccas_010106</name>
</gene>
<comment type="caution">
    <text evidence="2">The sequence shown here is derived from an EMBL/GenBank/DDBJ whole genome shotgun (WGS) entry which is preliminary data.</text>
</comment>
<feature type="region of interest" description="Disordered" evidence="1">
    <location>
        <begin position="321"/>
        <end position="340"/>
    </location>
</feature>
<dbReference type="AlphaFoldDB" id="A0ABD2PVD2"/>
<reference evidence="2 3" key="1">
    <citation type="submission" date="2024-11" db="EMBL/GenBank/DDBJ databases">
        <title>Adaptive evolution of stress response genes in parasites aligns with host niche diversity.</title>
        <authorList>
            <person name="Hahn C."/>
            <person name="Resl P."/>
        </authorList>
    </citation>
    <scope>NUCLEOTIDE SEQUENCE [LARGE SCALE GENOMIC DNA]</scope>
    <source>
        <strain evidence="2">EGGRZ-B1_66</strain>
        <tissue evidence="2">Body</tissue>
    </source>
</reference>
<protein>
    <submittedName>
        <fullName evidence="2">Uncharacterized protein</fullName>
    </submittedName>
</protein>
<feature type="region of interest" description="Disordered" evidence="1">
    <location>
        <begin position="275"/>
        <end position="298"/>
    </location>
</feature>
<organism evidence="2 3">
    <name type="scientific">Cichlidogyrus casuarinus</name>
    <dbReference type="NCBI Taxonomy" id="1844966"/>
    <lineage>
        <taxon>Eukaryota</taxon>
        <taxon>Metazoa</taxon>
        <taxon>Spiralia</taxon>
        <taxon>Lophotrochozoa</taxon>
        <taxon>Platyhelminthes</taxon>
        <taxon>Monogenea</taxon>
        <taxon>Monopisthocotylea</taxon>
        <taxon>Dactylogyridea</taxon>
        <taxon>Ancyrocephalidae</taxon>
        <taxon>Cichlidogyrus</taxon>
    </lineage>
</organism>
<name>A0ABD2PVD2_9PLAT</name>
<keyword evidence="3" id="KW-1185">Reference proteome</keyword>
<evidence type="ECO:0000313" key="2">
    <source>
        <dbReference type="EMBL" id="KAL3311314.1"/>
    </source>
</evidence>
<proteinExistence type="predicted"/>
<dbReference type="Proteomes" id="UP001626550">
    <property type="component" value="Unassembled WGS sequence"/>
</dbReference>
<accession>A0ABD2PVD2</accession>
<evidence type="ECO:0000256" key="1">
    <source>
        <dbReference type="SAM" id="MobiDB-lite"/>
    </source>
</evidence>
<feature type="region of interest" description="Disordered" evidence="1">
    <location>
        <begin position="1"/>
        <end position="47"/>
    </location>
</feature>
<sequence>MKGDKAYFSPDSLERTNSLIIEDDPRPFPKNSSNNPNESEQSTIHPQIPKKIGHVPILGDSIEVYSTDLTGVIKYDPEGFVIRKRRISYGKLPKEEKKRVLSGLILKSAIHHSLSLTTSSSDSSRKMSFIDPLNVDVNFMNQQESEMVADEVLETASVDSSLAGGNCKSVPKLNSFALEDPLSMIEAVEAVVSEDSLLKRGNGPVVEFLEPNDPFEYFSRRGSFNPEEMNDLVATPKEVEKKTLSNQLVEFPAENNLSKSTGSFVVKSKTRPLYRHPNWMPEKNQINSEGKSEPHEEKQTFLANTMLAPKTELQLPTGIRKGNLSKAKYNKSKADMNKRK</sequence>
<dbReference type="EMBL" id="JBJKFK010002295">
    <property type="protein sequence ID" value="KAL3311314.1"/>
    <property type="molecule type" value="Genomic_DNA"/>
</dbReference>